<dbReference type="InterPro" id="IPR052072">
    <property type="entry name" value="Vascular_dev_regulator"/>
</dbReference>
<accession>A0A0M8ZTI5</accession>
<dbReference type="PROSITE" id="PS51126">
    <property type="entry name" value="DILUTE"/>
    <property type="match status" value="1"/>
</dbReference>
<dbReference type="AlphaFoldDB" id="A0A0M8ZTI5"/>
<dbReference type="InterPro" id="IPR002710">
    <property type="entry name" value="Dilute_dom"/>
</dbReference>
<dbReference type="Proteomes" id="UP000053105">
    <property type="component" value="Unassembled WGS sequence"/>
</dbReference>
<gene>
    <name evidence="2" type="ORF">WN51_04361</name>
</gene>
<protein>
    <submittedName>
        <fullName evidence="2">Unconventional myosin-Va</fullName>
    </submittedName>
</protein>
<evidence type="ECO:0000259" key="1">
    <source>
        <dbReference type="PROSITE" id="PS51126"/>
    </source>
</evidence>
<dbReference type="GO" id="GO:0051020">
    <property type="term" value="F:GTPase binding"/>
    <property type="evidence" value="ECO:0007669"/>
    <property type="project" value="TreeGrafter"/>
</dbReference>
<evidence type="ECO:0000313" key="2">
    <source>
        <dbReference type="EMBL" id="KOX69323.1"/>
    </source>
</evidence>
<keyword evidence="3" id="KW-1185">Reference proteome</keyword>
<dbReference type="OrthoDB" id="6108017at2759"/>
<name>A0A0M8ZTI5_9HYME</name>
<dbReference type="PANTHER" id="PTHR16027">
    <property type="entry name" value="DILUTE DOMAIN-CONTAINING PROTEIN YPR089W"/>
    <property type="match status" value="1"/>
</dbReference>
<dbReference type="SMART" id="SM01132">
    <property type="entry name" value="DIL"/>
    <property type="match status" value="1"/>
</dbReference>
<dbReference type="Pfam" id="PF01843">
    <property type="entry name" value="DIL"/>
    <property type="match status" value="1"/>
</dbReference>
<reference evidence="2 3" key="1">
    <citation type="submission" date="2015-07" db="EMBL/GenBank/DDBJ databases">
        <title>The genome of Melipona quadrifasciata.</title>
        <authorList>
            <person name="Pan H."/>
            <person name="Kapheim K."/>
        </authorList>
    </citation>
    <scope>NUCLEOTIDE SEQUENCE [LARGE SCALE GENOMIC DNA]</scope>
    <source>
        <strain evidence="2">0111107301</strain>
        <tissue evidence="2">Whole body</tissue>
    </source>
</reference>
<dbReference type="EMBL" id="KQ435896">
    <property type="protein sequence ID" value="KOX69323.1"/>
    <property type="molecule type" value="Genomic_DNA"/>
</dbReference>
<evidence type="ECO:0000313" key="3">
    <source>
        <dbReference type="Proteomes" id="UP000053105"/>
    </source>
</evidence>
<feature type="domain" description="Dilute" evidence="1">
    <location>
        <begin position="1"/>
        <end position="158"/>
    </location>
</feature>
<dbReference type="STRING" id="166423.A0A0M8ZTI5"/>
<dbReference type="PANTHER" id="PTHR16027:SF6">
    <property type="entry name" value="DILUTE DOMAIN-CONTAINING PROTEIN"/>
    <property type="match status" value="1"/>
</dbReference>
<organism evidence="2 3">
    <name type="scientific">Melipona quadrifasciata</name>
    <dbReference type="NCBI Taxonomy" id="166423"/>
    <lineage>
        <taxon>Eukaryota</taxon>
        <taxon>Metazoa</taxon>
        <taxon>Ecdysozoa</taxon>
        <taxon>Arthropoda</taxon>
        <taxon>Hexapoda</taxon>
        <taxon>Insecta</taxon>
        <taxon>Pterygota</taxon>
        <taxon>Neoptera</taxon>
        <taxon>Endopterygota</taxon>
        <taxon>Hymenoptera</taxon>
        <taxon>Apocrita</taxon>
        <taxon>Aculeata</taxon>
        <taxon>Apoidea</taxon>
        <taxon>Anthophila</taxon>
        <taxon>Apidae</taxon>
        <taxon>Melipona</taxon>
    </lineage>
</organism>
<proteinExistence type="predicted"/>
<sequence length="204" mass="23694">MGEEPESTQQKLNKLLEELTSVYKTLQFHGVDSEIVVQLFKQLFYFMCASALNNLLLRNELCHWTKGMQIRYNLSHLEQWGRDRKLEPASEALQPIVQAAQLLQARKTDEDVNSVCEMCNKLTANQIVKILNLYTPADDFETRVPVSFIKKVQVKLSERGENNEQLLMDLMYSYPVRLPFNPSDIRLEDIEIPEVLHLPMLKKV</sequence>